<dbReference type="Proteomes" id="UP000886876">
    <property type="component" value="Unassembled WGS sequence"/>
</dbReference>
<dbReference type="InterPro" id="IPR042229">
    <property type="entry name" value="Listeria/Bacterioides_rpt_sf"/>
</dbReference>
<dbReference type="NCBIfam" id="TIGR02543">
    <property type="entry name" value="List_Bact_rpt"/>
    <property type="match status" value="1"/>
</dbReference>
<reference evidence="3" key="2">
    <citation type="journal article" date="2021" name="PeerJ">
        <title>Extensive microbial diversity within the chicken gut microbiome revealed by metagenomics and culture.</title>
        <authorList>
            <person name="Gilroy R."/>
            <person name="Ravi A."/>
            <person name="Getino M."/>
            <person name="Pursley I."/>
            <person name="Horton D.L."/>
            <person name="Alikhan N.F."/>
            <person name="Baker D."/>
            <person name="Gharbi K."/>
            <person name="Hall N."/>
            <person name="Watson M."/>
            <person name="Adriaenssens E.M."/>
            <person name="Foster-Nyarko E."/>
            <person name="Jarju S."/>
            <person name="Secka A."/>
            <person name="Antonio M."/>
            <person name="Oren A."/>
            <person name="Chaudhuri R.R."/>
            <person name="La Ragione R."/>
            <person name="Hildebrand F."/>
            <person name="Pallen M.J."/>
        </authorList>
    </citation>
    <scope>NUCLEOTIDE SEQUENCE</scope>
    <source>
        <strain evidence="3">ChiHecec3B27-6122</strain>
    </source>
</reference>
<protein>
    <submittedName>
        <fullName evidence="3">InlB B-repeat-containing protein</fullName>
    </submittedName>
</protein>
<dbReference type="InterPro" id="IPR013378">
    <property type="entry name" value="InlB-like_B-rpt"/>
</dbReference>
<comment type="subcellular location">
    <subcellularLocation>
        <location evidence="1">Cell envelope</location>
    </subcellularLocation>
</comment>
<comment type="caution">
    <text evidence="3">The sequence shown here is derived from an EMBL/GenBank/DDBJ whole genome shotgun (WGS) entry which is preliminary data.</text>
</comment>
<feature type="chain" id="PRO_5038766733" evidence="2">
    <location>
        <begin position="25"/>
        <end position="453"/>
    </location>
</feature>
<evidence type="ECO:0000256" key="1">
    <source>
        <dbReference type="ARBA" id="ARBA00004196"/>
    </source>
</evidence>
<sequence length="453" mass="49069">MKKRIVSLLLILVLAFTLVPSAFAAGHNCGISNCVCLPGNPCSAVWEWQAYGSDLHWYVARCSGCGQIEFNWSSQAPHSFDSDGVCTVCGYVYVEPCYHYSTYTEWNGCNWYEYCDDCGALVDSGTSHSYSYGSWTYYNSSQHSRTATCTRCGSRTTSYGSHSTTTRYNTYSSTQHKVQKYCSTCSSYIGSATYESHSFAYGDWQDYSETQHRRSKTCSDCGHSVYEYETHSDKDGDGICDGCSKELTVYVDVTLDACGGVLTEDEVTVIFGDAYGELPEPTREGYIFDGWFTAETGGELVEAGTEVGSKTAHTLYAHWTQIKIFSVTVPAGLPLAVTENGEVTASTDAAIANNSTCDVRVTGVTLRTENGWTLVPFTYNMAAAKVDSKLIGFAIGGAQSANSGDSEALALTGDWSIGAGSTMPLDYDANVSATSVGIDEQVLSVVFVVEEVT</sequence>
<proteinExistence type="predicted"/>
<gene>
    <name evidence="3" type="ORF">IAD42_03215</name>
</gene>
<feature type="signal peptide" evidence="2">
    <location>
        <begin position="1"/>
        <end position="24"/>
    </location>
</feature>
<keyword evidence="2" id="KW-0732">Signal</keyword>
<dbReference type="EMBL" id="DVJS01000073">
    <property type="protein sequence ID" value="HIS96967.1"/>
    <property type="molecule type" value="Genomic_DNA"/>
</dbReference>
<accession>A0A9D1G4Q6</accession>
<dbReference type="Gene3D" id="2.60.40.4270">
    <property type="entry name" value="Listeria-Bacteroides repeat domain"/>
    <property type="match status" value="1"/>
</dbReference>
<evidence type="ECO:0000313" key="3">
    <source>
        <dbReference type="EMBL" id="HIS96967.1"/>
    </source>
</evidence>
<dbReference type="Pfam" id="PF09479">
    <property type="entry name" value="Flg_new"/>
    <property type="match status" value="1"/>
</dbReference>
<evidence type="ECO:0000256" key="2">
    <source>
        <dbReference type="SAM" id="SignalP"/>
    </source>
</evidence>
<organism evidence="3 4">
    <name type="scientific">Candidatus Scatomorpha pullistercoris</name>
    <dbReference type="NCBI Taxonomy" id="2840929"/>
    <lineage>
        <taxon>Bacteria</taxon>
        <taxon>Bacillati</taxon>
        <taxon>Bacillota</taxon>
        <taxon>Clostridia</taxon>
        <taxon>Eubacteriales</taxon>
        <taxon>Candidatus Scatomorpha</taxon>
    </lineage>
</organism>
<reference evidence="3" key="1">
    <citation type="submission" date="2020-10" db="EMBL/GenBank/DDBJ databases">
        <authorList>
            <person name="Gilroy R."/>
        </authorList>
    </citation>
    <scope>NUCLEOTIDE SEQUENCE</scope>
    <source>
        <strain evidence="3">ChiHecec3B27-6122</strain>
    </source>
</reference>
<name>A0A9D1G4Q6_9FIRM</name>
<dbReference type="GO" id="GO:0030313">
    <property type="term" value="C:cell envelope"/>
    <property type="evidence" value="ECO:0007669"/>
    <property type="project" value="UniProtKB-SubCell"/>
</dbReference>
<dbReference type="AlphaFoldDB" id="A0A9D1G4Q6"/>
<evidence type="ECO:0000313" key="4">
    <source>
        <dbReference type="Proteomes" id="UP000886876"/>
    </source>
</evidence>